<keyword evidence="2" id="KW-1185">Reference proteome</keyword>
<dbReference type="OrthoDB" id="3063780at2759"/>
<reference evidence="2" key="2">
    <citation type="submission" date="2015-01" db="EMBL/GenBank/DDBJ databases">
        <title>Evolutionary Origins and Diversification of the Mycorrhizal Mutualists.</title>
        <authorList>
            <consortium name="DOE Joint Genome Institute"/>
            <consortium name="Mycorrhizal Genomics Consortium"/>
            <person name="Kohler A."/>
            <person name="Kuo A."/>
            <person name="Nagy L.G."/>
            <person name="Floudas D."/>
            <person name="Copeland A."/>
            <person name="Barry K.W."/>
            <person name="Cichocki N."/>
            <person name="Veneault-Fourrey C."/>
            <person name="LaButti K."/>
            <person name="Lindquist E.A."/>
            <person name="Lipzen A."/>
            <person name="Lundell T."/>
            <person name="Morin E."/>
            <person name="Murat C."/>
            <person name="Riley R."/>
            <person name="Ohm R."/>
            <person name="Sun H."/>
            <person name="Tunlid A."/>
            <person name="Henrissat B."/>
            <person name="Grigoriev I.V."/>
            <person name="Hibbett D.S."/>
            <person name="Martin F."/>
        </authorList>
    </citation>
    <scope>NUCLEOTIDE SEQUENCE [LARGE SCALE GENOMIC DNA]</scope>
    <source>
        <strain evidence="2">Marx 270</strain>
    </source>
</reference>
<dbReference type="HOGENOM" id="CLU_039517_0_0_1"/>
<dbReference type="EMBL" id="KN831970">
    <property type="protein sequence ID" value="KIO04565.1"/>
    <property type="molecule type" value="Genomic_DNA"/>
</dbReference>
<gene>
    <name evidence="1" type="ORF">M404DRAFT_1000439</name>
</gene>
<organism evidence="1 2">
    <name type="scientific">Pisolithus tinctorius Marx 270</name>
    <dbReference type="NCBI Taxonomy" id="870435"/>
    <lineage>
        <taxon>Eukaryota</taxon>
        <taxon>Fungi</taxon>
        <taxon>Dikarya</taxon>
        <taxon>Basidiomycota</taxon>
        <taxon>Agaricomycotina</taxon>
        <taxon>Agaricomycetes</taxon>
        <taxon>Agaricomycetidae</taxon>
        <taxon>Boletales</taxon>
        <taxon>Sclerodermatineae</taxon>
        <taxon>Pisolithaceae</taxon>
        <taxon>Pisolithus</taxon>
    </lineage>
</organism>
<proteinExistence type="predicted"/>
<sequence length="434" mass="48704">MAIIEPPRFSDRQAHLSEQLQLLNQFEYSDLEPPDVQQHWKQDRETRITARLLDTIAAALATGKPGEVFAATFDSRNGLRLVLAKNEDVTDEGDRAVREFFQAIIAPETTEAYDVLPSLFSRCAENIMKRIEMMGRAVFGFSCVLDEAYSDYYPSASIEPEELPHSTAYRNTKYGGYLLPSLQSALRSSDGYHEARSKIQPAKSLSDAKPLCPIVFARLVVTAATFNGSRFLRRLTDFPSSMNFDWSLQTGPLKRHLAEVLQYTLGVDKLIKHAKLHFPNGIEHRWVDAFQGIGETMLNLDDGYVEPILRALGCGDVSEETLAKLCRKFPNMGEMRRRSRCVTIRLHAEIRILLYLSNPVDASGHYQQKPIGCSERTCLCCTLWIRAYNQEFGTNWLASASNGKPCATWALPGCSFAHALEKGGRSVIDEAVVE</sequence>
<accession>A0A0C3NUK2</accession>
<dbReference type="InParanoid" id="A0A0C3NUK2"/>
<protein>
    <submittedName>
        <fullName evidence="1">Uncharacterized protein</fullName>
    </submittedName>
</protein>
<dbReference type="InterPro" id="IPR027796">
    <property type="entry name" value="OTT_1508_deam-like"/>
</dbReference>
<reference evidence="1 2" key="1">
    <citation type="submission" date="2014-04" db="EMBL/GenBank/DDBJ databases">
        <authorList>
            <consortium name="DOE Joint Genome Institute"/>
            <person name="Kuo A."/>
            <person name="Kohler A."/>
            <person name="Costa M.D."/>
            <person name="Nagy L.G."/>
            <person name="Floudas D."/>
            <person name="Copeland A."/>
            <person name="Barry K.W."/>
            <person name="Cichocki N."/>
            <person name="Veneault-Fourrey C."/>
            <person name="LaButti K."/>
            <person name="Lindquist E.A."/>
            <person name="Lipzen A."/>
            <person name="Lundell T."/>
            <person name="Morin E."/>
            <person name="Murat C."/>
            <person name="Sun H."/>
            <person name="Tunlid A."/>
            <person name="Henrissat B."/>
            <person name="Grigoriev I.V."/>
            <person name="Hibbett D.S."/>
            <person name="Martin F."/>
            <person name="Nordberg H.P."/>
            <person name="Cantor M.N."/>
            <person name="Hua S.X."/>
        </authorList>
    </citation>
    <scope>NUCLEOTIDE SEQUENCE [LARGE SCALE GENOMIC DNA]</scope>
    <source>
        <strain evidence="1 2">Marx 270</strain>
    </source>
</reference>
<evidence type="ECO:0000313" key="1">
    <source>
        <dbReference type="EMBL" id="KIO04565.1"/>
    </source>
</evidence>
<dbReference type="AlphaFoldDB" id="A0A0C3NUK2"/>
<dbReference type="Proteomes" id="UP000054217">
    <property type="component" value="Unassembled WGS sequence"/>
</dbReference>
<name>A0A0C3NUK2_PISTI</name>
<dbReference type="Pfam" id="PF14441">
    <property type="entry name" value="OTT_1508_deam"/>
    <property type="match status" value="1"/>
</dbReference>
<evidence type="ECO:0000313" key="2">
    <source>
        <dbReference type="Proteomes" id="UP000054217"/>
    </source>
</evidence>